<feature type="signal peptide" evidence="1">
    <location>
        <begin position="1"/>
        <end position="19"/>
    </location>
</feature>
<gene>
    <name evidence="3" type="ORF">HPS56_05565</name>
</gene>
<evidence type="ECO:0000256" key="1">
    <source>
        <dbReference type="SAM" id="SignalP"/>
    </source>
</evidence>
<comment type="caution">
    <text evidence="3">The sequence shown here is derived from an EMBL/GenBank/DDBJ whole genome shotgun (WGS) entry which is preliminary data.</text>
</comment>
<reference evidence="3 4" key="1">
    <citation type="submission" date="2020-05" db="EMBL/GenBank/DDBJ databases">
        <title>Distinct polysaccharide utilization as determinants for interspecies competition between intestinal Prevotella spp.</title>
        <authorList>
            <person name="Galvez E.J.C."/>
            <person name="Iljazovic A."/>
            <person name="Strowig T."/>
        </authorList>
    </citation>
    <scope>NUCLEOTIDE SEQUENCE [LARGE SCALE GENOMIC DNA]</scope>
    <source>
        <strain evidence="3 4">PMUR</strain>
    </source>
</reference>
<accession>A0ABX2AP63</accession>
<dbReference type="Proteomes" id="UP000714420">
    <property type="component" value="Unassembled WGS sequence"/>
</dbReference>
<dbReference type="InterPro" id="IPR059177">
    <property type="entry name" value="GH29D-like_dom"/>
</dbReference>
<evidence type="ECO:0000313" key="3">
    <source>
        <dbReference type="EMBL" id="NPD91822.1"/>
    </source>
</evidence>
<protein>
    <submittedName>
        <fullName evidence="3">Chitobiase/beta-hexosaminidase C-terminal domain-containing protein</fullName>
    </submittedName>
</protein>
<keyword evidence="4" id="KW-1185">Reference proteome</keyword>
<feature type="chain" id="PRO_5047111725" evidence="1">
    <location>
        <begin position="20"/>
        <end position="879"/>
    </location>
</feature>
<organism evidence="3 4">
    <name type="scientific">Xylanibacter muris</name>
    <dbReference type="NCBI Taxonomy" id="2736290"/>
    <lineage>
        <taxon>Bacteria</taxon>
        <taxon>Pseudomonadati</taxon>
        <taxon>Bacteroidota</taxon>
        <taxon>Bacteroidia</taxon>
        <taxon>Bacteroidales</taxon>
        <taxon>Prevotellaceae</taxon>
        <taxon>Xylanibacter</taxon>
    </lineage>
</organism>
<evidence type="ECO:0000259" key="2">
    <source>
        <dbReference type="Pfam" id="PF13290"/>
    </source>
</evidence>
<proteinExistence type="predicted"/>
<dbReference type="RefSeq" id="WP_172275174.1">
    <property type="nucleotide sequence ID" value="NZ_CASGMU010000003.1"/>
</dbReference>
<feature type="domain" description="GH29D-like beta-sandwich" evidence="2">
    <location>
        <begin position="436"/>
        <end position="491"/>
    </location>
</feature>
<name>A0ABX2AP63_9BACT</name>
<sequence length="879" mass="95470">MKKLFTLGLFLIAALGINAAEPIKYWNFTKGFSQETLDNLAADAASGVGYWTSQTNFFESKARTAGEAKCKLNGEDWIIPETAGLEFGAKSAKHLCLQYEHATLGPHVWLNGGKAEDCVTIKEVPAGEKMTIIYSSHKDTEARGFKVSPAGVADENGETTFKTMGKDTVVLINNNDKAVDVKLTATSGMHYHIICVGDMPEDEPTATQVAFLYDSETTNPDEDVITTAILSNLPEKISNVKIVPININASNTDLANVTVDSLATYSVVVLSDLIPATNPYVGTIKSAIAFVPMLNFTPALYPTWGYGNVVESTSKRALVGEGARENDMFKSDGFSILEDGYLTMTYEGNITGYTAEPGSYFYNDSIIAKVGDINVFHAHNLDRNAYMMMAYAPNIDTDESVTSVAINAIVTLNETKAAVSKTNKPAITEEYHHKYTTVSIKTSTKRSKIYYTLDGSEPTTESTLYTEPFDLKESLVVKALAIGDGYYAADVVEKTIAINELADAPSVSLSKESGKTTVTLIPANEGDVIKYNYVGSADSMRCSNYTEPIVLTKHATITFFTAEGNGKLQSEPVSQFVDIDDEVVRIDIVSHFDANKDDWCIDGKSPTYYGGSKNAYNFYDIDNPVGEDEEGNMIYNPAYKATYHNPGKGWAYKTYGQAGNWQNTTISHNPADFNAYNPQTAEDDDDRATNYLVQFSSVASDGNGKSEPMSACLYTTEAIQGPFDVVALLGGYNKSAALYVATDTIDADKVDSDKWQLIGDMSTGTISGKGDNGKDGSSRIWRKNLLSYEGTDKVFVKLAAKGSGVNVFDIMILNHGEESEKYVTGIEDVMNGSEAAGNVVRTMVYSINGTQLSGTVKGINIIKEVYANGVVKTRKVVVK</sequence>
<dbReference type="Pfam" id="PF13290">
    <property type="entry name" value="CHB_HEX_C_1"/>
    <property type="match status" value="1"/>
</dbReference>
<keyword evidence="1" id="KW-0732">Signal</keyword>
<evidence type="ECO:0000313" key="4">
    <source>
        <dbReference type="Proteomes" id="UP000714420"/>
    </source>
</evidence>
<dbReference type="EMBL" id="JABKKF010000004">
    <property type="protein sequence ID" value="NPD91822.1"/>
    <property type="molecule type" value="Genomic_DNA"/>
</dbReference>